<dbReference type="GO" id="GO:0008270">
    <property type="term" value="F:zinc ion binding"/>
    <property type="evidence" value="ECO:0007669"/>
    <property type="project" value="UniProtKB-KW"/>
</dbReference>
<evidence type="ECO:0000259" key="15">
    <source>
        <dbReference type="PROSITE" id="PS51843"/>
    </source>
</evidence>
<dbReference type="STRING" id="34506.A0A090LMJ6"/>
<reference evidence="16 17" key="1">
    <citation type="submission" date="2014-09" db="EMBL/GenBank/DDBJ databases">
        <authorList>
            <person name="Martin A.A."/>
        </authorList>
    </citation>
    <scope>NUCLEOTIDE SEQUENCE</scope>
    <source>
        <strain evidence="17">ED321</strain>
        <strain evidence="16">ED321 Heterogonic</strain>
    </source>
</reference>
<dbReference type="Gene3D" id="3.30.50.10">
    <property type="entry name" value="Erythroid Transcription Factor GATA-1, subunit A"/>
    <property type="match status" value="1"/>
</dbReference>
<evidence type="ECO:0000256" key="11">
    <source>
        <dbReference type="ARBA" id="ARBA00037512"/>
    </source>
</evidence>
<keyword evidence="5 12" id="KW-0862">Zinc</keyword>
<dbReference type="Gene3D" id="1.10.565.10">
    <property type="entry name" value="Retinoid X Receptor"/>
    <property type="match status" value="1"/>
</dbReference>
<dbReference type="RefSeq" id="XP_024510266.1">
    <property type="nucleotide sequence ID" value="XM_024644737.1"/>
</dbReference>
<feature type="domain" description="NR LBD" evidence="15">
    <location>
        <begin position="273"/>
        <end position="548"/>
    </location>
</feature>
<dbReference type="SUPFAM" id="SSF57716">
    <property type="entry name" value="Glucocorticoid receptor-like (DNA-binding domain)"/>
    <property type="match status" value="1"/>
</dbReference>
<dbReference type="SMART" id="SM00399">
    <property type="entry name" value="ZnF_C4"/>
    <property type="match status" value="1"/>
</dbReference>
<dbReference type="InterPro" id="IPR013088">
    <property type="entry name" value="Znf_NHR/GATA"/>
</dbReference>
<evidence type="ECO:0000256" key="13">
    <source>
        <dbReference type="SAM" id="MobiDB-lite"/>
    </source>
</evidence>
<dbReference type="PRINTS" id="PR00398">
    <property type="entry name" value="STRDHORMONER"/>
</dbReference>
<protein>
    <submittedName>
        <fullName evidence="16 18">Transcription factor HNF-4 homolog</fullName>
    </submittedName>
</protein>
<dbReference type="InterPro" id="IPR049636">
    <property type="entry name" value="HNF4-like_DBD"/>
</dbReference>
<evidence type="ECO:0000313" key="16">
    <source>
        <dbReference type="EMBL" id="CEF71070.1"/>
    </source>
</evidence>
<feature type="domain" description="Nuclear receptor" evidence="14">
    <location>
        <begin position="55"/>
        <end position="130"/>
    </location>
</feature>
<proteinExistence type="inferred from homology"/>
<dbReference type="CTD" id="36383450"/>
<keyword evidence="8 12" id="KW-0804">Transcription</keyword>
<dbReference type="CDD" id="cd06157">
    <property type="entry name" value="NR_LBD"/>
    <property type="match status" value="1"/>
</dbReference>
<evidence type="ECO:0000256" key="12">
    <source>
        <dbReference type="RuleBase" id="RU004334"/>
    </source>
</evidence>
<evidence type="ECO:0000313" key="17">
    <source>
        <dbReference type="Proteomes" id="UP000035682"/>
    </source>
</evidence>
<dbReference type="GO" id="GO:0000978">
    <property type="term" value="F:RNA polymerase II cis-regulatory region sequence-specific DNA binding"/>
    <property type="evidence" value="ECO:0007669"/>
    <property type="project" value="InterPro"/>
</dbReference>
<organism evidence="16">
    <name type="scientific">Strongyloides ratti</name>
    <name type="common">Parasitic roundworm</name>
    <dbReference type="NCBI Taxonomy" id="34506"/>
    <lineage>
        <taxon>Eukaryota</taxon>
        <taxon>Metazoa</taxon>
        <taxon>Ecdysozoa</taxon>
        <taxon>Nematoda</taxon>
        <taxon>Chromadorea</taxon>
        <taxon>Rhabditida</taxon>
        <taxon>Tylenchina</taxon>
        <taxon>Panagrolaimomorpha</taxon>
        <taxon>Strongyloidoidea</taxon>
        <taxon>Strongyloididae</taxon>
        <taxon>Strongyloides</taxon>
    </lineage>
</organism>
<dbReference type="InterPro" id="IPR001723">
    <property type="entry name" value="Nuclear_hrmn_rcpt"/>
</dbReference>
<evidence type="ECO:0000259" key="14">
    <source>
        <dbReference type="PROSITE" id="PS51030"/>
    </source>
</evidence>
<feature type="compositionally biased region" description="Polar residues" evidence="13">
    <location>
        <begin position="562"/>
        <end position="574"/>
    </location>
</feature>
<evidence type="ECO:0000256" key="9">
    <source>
        <dbReference type="ARBA" id="ARBA00023170"/>
    </source>
</evidence>
<feature type="region of interest" description="Disordered" evidence="13">
    <location>
        <begin position="562"/>
        <end position="582"/>
    </location>
</feature>
<keyword evidence="3 12" id="KW-0479">Metal-binding</keyword>
<dbReference type="PROSITE" id="PS00031">
    <property type="entry name" value="NUCLEAR_REC_DBD_1"/>
    <property type="match status" value="1"/>
</dbReference>
<evidence type="ECO:0000256" key="4">
    <source>
        <dbReference type="ARBA" id="ARBA00022771"/>
    </source>
</evidence>
<dbReference type="GeneID" id="36383450"/>
<gene>
    <name evidence="16 18 19" type="ORF">SRAE_X000039700</name>
</gene>
<dbReference type="WBParaSite" id="SRAE_X000039700.1">
    <property type="protein sequence ID" value="SRAE_X000039700.1"/>
    <property type="gene ID" value="WBGene00265956"/>
</dbReference>
<keyword evidence="9 12" id="KW-0675">Receptor</keyword>
<dbReference type="EMBL" id="LN609530">
    <property type="protein sequence ID" value="CEF71070.1"/>
    <property type="molecule type" value="Genomic_DNA"/>
</dbReference>
<dbReference type="AlphaFoldDB" id="A0A090LMJ6"/>
<dbReference type="PRINTS" id="PR00047">
    <property type="entry name" value="STROIDFINGER"/>
</dbReference>
<dbReference type="FunFam" id="1.10.565.10:FF:000045">
    <property type="entry name" value="Nuclear Hormone Receptor family"/>
    <property type="match status" value="1"/>
</dbReference>
<dbReference type="InterPro" id="IPR001628">
    <property type="entry name" value="Znf_hrmn_rcpt"/>
</dbReference>
<dbReference type="OrthoDB" id="5798272at2759"/>
<comment type="subcellular location">
    <subcellularLocation>
        <location evidence="1 12">Nucleus</location>
    </subcellularLocation>
</comment>
<keyword evidence="17" id="KW-1185">Reference proteome</keyword>
<keyword evidence="6 12" id="KW-0805">Transcription regulation</keyword>
<accession>A0A090LMJ6</accession>
<evidence type="ECO:0000256" key="2">
    <source>
        <dbReference type="ARBA" id="ARBA00005993"/>
    </source>
</evidence>
<keyword evidence="7 12" id="KW-0238">DNA-binding</keyword>
<dbReference type="PANTHER" id="PTHR47630">
    <property type="entry name" value="NUCLEAR HORMONE RECEPTOR FAMILY-RELATED-RELATED"/>
    <property type="match status" value="1"/>
</dbReference>
<evidence type="ECO:0000313" key="18">
    <source>
        <dbReference type="WBParaSite" id="SRAE_X000039700.1"/>
    </source>
</evidence>
<name>A0A090LMJ6_STRRB</name>
<dbReference type="Proteomes" id="UP000035682">
    <property type="component" value="Unplaced"/>
</dbReference>
<feature type="region of interest" description="Disordered" evidence="13">
    <location>
        <begin position="654"/>
        <end position="678"/>
    </location>
</feature>
<dbReference type="PANTHER" id="PTHR47630:SF8">
    <property type="entry name" value="NUCLEAR HORMONE RECEPTOR FAMILY MEMBER NHR-34"/>
    <property type="match status" value="1"/>
</dbReference>
<dbReference type="WormBase" id="SRAE_X000039700">
    <property type="protein sequence ID" value="SRP02678"/>
    <property type="gene ID" value="WBGene00265956"/>
</dbReference>
<evidence type="ECO:0000256" key="6">
    <source>
        <dbReference type="ARBA" id="ARBA00023015"/>
    </source>
</evidence>
<evidence type="ECO:0000256" key="10">
    <source>
        <dbReference type="ARBA" id="ARBA00023242"/>
    </source>
</evidence>
<comment type="similarity">
    <text evidence="2 12">Belongs to the nuclear hormone receptor family.</text>
</comment>
<evidence type="ECO:0000313" key="19">
    <source>
        <dbReference type="WormBase" id="SRAE_X000039700"/>
    </source>
</evidence>
<dbReference type="Pfam" id="PF00105">
    <property type="entry name" value="zf-C4"/>
    <property type="match status" value="1"/>
</dbReference>
<evidence type="ECO:0000256" key="3">
    <source>
        <dbReference type="ARBA" id="ARBA00022723"/>
    </source>
</evidence>
<evidence type="ECO:0000256" key="1">
    <source>
        <dbReference type="ARBA" id="ARBA00004123"/>
    </source>
</evidence>
<dbReference type="Pfam" id="PF00104">
    <property type="entry name" value="Hormone_recep"/>
    <property type="match status" value="1"/>
</dbReference>
<dbReference type="GO" id="GO:0003700">
    <property type="term" value="F:DNA-binding transcription factor activity"/>
    <property type="evidence" value="ECO:0007669"/>
    <property type="project" value="InterPro"/>
</dbReference>
<dbReference type="InterPro" id="IPR052499">
    <property type="entry name" value="C.elegans_NHRs"/>
</dbReference>
<keyword evidence="10 12" id="KW-0539">Nucleus</keyword>
<dbReference type="SMART" id="SM00430">
    <property type="entry name" value="HOLI"/>
    <property type="match status" value="1"/>
</dbReference>
<keyword evidence="4 12" id="KW-0863">Zinc-finger</keyword>
<dbReference type="eggNOG" id="KOG3575">
    <property type="taxonomic scope" value="Eukaryota"/>
</dbReference>
<comment type="function">
    <text evidence="11">Orphan nuclear receptor.</text>
</comment>
<evidence type="ECO:0000256" key="7">
    <source>
        <dbReference type="ARBA" id="ARBA00023125"/>
    </source>
</evidence>
<dbReference type="SUPFAM" id="SSF48508">
    <property type="entry name" value="Nuclear receptor ligand-binding domain"/>
    <property type="match status" value="1"/>
</dbReference>
<evidence type="ECO:0000256" key="8">
    <source>
        <dbReference type="ARBA" id="ARBA00023163"/>
    </source>
</evidence>
<reference evidence="18" key="2">
    <citation type="submission" date="2020-12" db="UniProtKB">
        <authorList>
            <consortium name="WormBaseParasite"/>
        </authorList>
    </citation>
    <scope>IDENTIFICATION</scope>
</reference>
<dbReference type="GO" id="GO:0005634">
    <property type="term" value="C:nucleus"/>
    <property type="evidence" value="ECO:0007669"/>
    <property type="project" value="UniProtKB-SubCell"/>
</dbReference>
<sequence length="678" mass="76832">MHNVIDLSMNQPVPTTTLHNSTLYYNTGHESNNSHINTNNKANSISPSDGNSSIQMRCKVCGDLKAGKHYGTIACNGCKGFFRRSIWEQRDYSCRFGGKCQIVQEYRNRCRACRLKKCFEIGMDARAVQSERDKHKKRPENIKKMLSNNNSTPPPHESPFIPVTQSLSAVFSHPSDIHQSFQISHQWNGKYNGCVSKHIAESLSSVSSKITSGISNIGNFKLDNNSTSLKSSRSSSPEKSNCNIFNILSGQQVVPLELEHFTSNYKLHQHSNPEIPIVQYLIQLERICDNMVDPITESPITEEFDKLCRVDVTIEAAFRQPGVVAKRTPPRWTAERLTTVDDVHIGWCRSFVLCVDWAMIMADYKELSNEDQYTLLRNRVVSVNWLQHTYKTYKSGCDGVALVNGSYYPRNKDLQKTMHPGCKHYFKNLCEHLMLDLVFPMRELIMDEGEFCILKALILFTVDRRLSENGKDHVNRVREKYIQGLYQHVKNKHQEYNELQVSSRISKLLLLLPAITHLSQYEDDNVQFLALFNMANLNGLPYELHSSIKQVPNATPELATSLSQSITSDQNHLDNGNGSGSSIGIKVEEMISDNVSNKIQSSTQSHIYSHNTRSISTPISQHQNLSMLHHNVHDQGSKNQNNGMCSLLNNSQQHLSANSMTSNDPSNVGMYNNNQSQY</sequence>
<dbReference type="InterPro" id="IPR000536">
    <property type="entry name" value="Nucl_hrmn_rcpt_lig-bd"/>
</dbReference>
<dbReference type="CDD" id="cd06960">
    <property type="entry name" value="NR_DBD_HNF4A"/>
    <property type="match status" value="1"/>
</dbReference>
<dbReference type="InterPro" id="IPR035500">
    <property type="entry name" value="NHR-like_dom_sf"/>
</dbReference>
<dbReference type="PROSITE" id="PS51843">
    <property type="entry name" value="NR_LBD"/>
    <property type="match status" value="1"/>
</dbReference>
<dbReference type="PROSITE" id="PS51030">
    <property type="entry name" value="NUCLEAR_REC_DBD_2"/>
    <property type="match status" value="1"/>
</dbReference>
<dbReference type="FunFam" id="3.30.50.10:FF:000030">
    <property type="entry name" value="Nuclear Hormone Receptor family"/>
    <property type="match status" value="1"/>
</dbReference>
<evidence type="ECO:0000256" key="5">
    <source>
        <dbReference type="ARBA" id="ARBA00022833"/>
    </source>
</evidence>